<proteinExistence type="predicted"/>
<dbReference type="EMBL" id="JAMQCP010000007">
    <property type="protein sequence ID" value="MDS0256023.1"/>
    <property type="molecule type" value="Genomic_DNA"/>
</dbReference>
<name>A0ABU2F618_HALAR</name>
<evidence type="ECO:0008006" key="3">
    <source>
        <dbReference type="Google" id="ProtNLM"/>
    </source>
</evidence>
<sequence length="137" mass="15461">MADERNRQKDVPAPEFAPGETVSVTVEFESAFWARLALEVEQSDHDSVASWIRWAAWSGLPENSALFDTETADCEVELDPVEWERIRLAVAARLQMDPDREPSFVFHDILTQFVDSRPVPVVGGERKGLSDIFTGNR</sequence>
<accession>A0ABU2F618</accession>
<organism evidence="1 2">
    <name type="scientific">Haloarcula argentinensis</name>
    <dbReference type="NCBI Taxonomy" id="43776"/>
    <lineage>
        <taxon>Archaea</taxon>
        <taxon>Methanobacteriati</taxon>
        <taxon>Methanobacteriota</taxon>
        <taxon>Stenosarchaea group</taxon>
        <taxon>Halobacteria</taxon>
        <taxon>Halobacteriales</taxon>
        <taxon>Haloarculaceae</taxon>
        <taxon>Haloarcula</taxon>
    </lineage>
</organism>
<protein>
    <recommendedName>
        <fullName evidence="3">rRNA maturation RNase YbeY</fullName>
    </recommendedName>
</protein>
<keyword evidence="2" id="KW-1185">Reference proteome</keyword>
<evidence type="ECO:0000313" key="2">
    <source>
        <dbReference type="Proteomes" id="UP001248536"/>
    </source>
</evidence>
<comment type="caution">
    <text evidence="1">The sequence shown here is derived from an EMBL/GenBank/DDBJ whole genome shotgun (WGS) entry which is preliminary data.</text>
</comment>
<dbReference type="RefSeq" id="WP_311241382.1">
    <property type="nucleotide sequence ID" value="NZ_BAABDY010000009.1"/>
</dbReference>
<dbReference type="Proteomes" id="UP001248536">
    <property type="component" value="Unassembled WGS sequence"/>
</dbReference>
<reference evidence="1 2" key="1">
    <citation type="submission" date="2022-06" db="EMBL/GenBank/DDBJ databases">
        <title>Haloarcula sp. a new haloarchaeum isolate from saline soil.</title>
        <authorList>
            <person name="Strakova D."/>
            <person name="Galisteo C."/>
            <person name="Sanchez-Porro C."/>
            <person name="Ventosa A."/>
        </authorList>
    </citation>
    <scope>NUCLEOTIDE SEQUENCE [LARGE SCALE GENOMIC DNA]</scope>
    <source>
        <strain evidence="1 2">JCM 15760</strain>
    </source>
</reference>
<gene>
    <name evidence="1" type="ORF">NC662_20200</name>
</gene>
<evidence type="ECO:0000313" key="1">
    <source>
        <dbReference type="EMBL" id="MDS0256023.1"/>
    </source>
</evidence>